<evidence type="ECO:0000259" key="9">
    <source>
        <dbReference type="PROSITE" id="PS51779"/>
    </source>
</evidence>
<reference evidence="11" key="1">
    <citation type="submission" date="2017-04" db="EMBL/GenBank/DDBJ databases">
        <authorList>
            <person name="Varghese N."/>
            <person name="Submissions S."/>
        </authorList>
    </citation>
    <scope>NUCLEOTIDE SEQUENCE [LARGE SCALE GENOMIC DNA]</scope>
    <source>
        <strain evidence="11">K3S</strain>
    </source>
</reference>
<evidence type="ECO:0000256" key="3">
    <source>
        <dbReference type="ARBA" id="ARBA00022618"/>
    </source>
</evidence>
<dbReference type="Proteomes" id="UP000192906">
    <property type="component" value="Unassembled WGS sequence"/>
</dbReference>
<evidence type="ECO:0000256" key="1">
    <source>
        <dbReference type="ARBA" id="ARBA00004370"/>
    </source>
</evidence>
<dbReference type="PROSITE" id="PS51779">
    <property type="entry name" value="POTRA"/>
    <property type="match status" value="1"/>
</dbReference>
<keyword evidence="3 10" id="KW-0132">Cell division</keyword>
<evidence type="ECO:0000313" key="10">
    <source>
        <dbReference type="EMBL" id="SMF00929.1"/>
    </source>
</evidence>
<dbReference type="EMBL" id="FWZU01000002">
    <property type="protein sequence ID" value="SMF00929.1"/>
    <property type="molecule type" value="Genomic_DNA"/>
</dbReference>
<evidence type="ECO:0000256" key="5">
    <source>
        <dbReference type="ARBA" id="ARBA00022989"/>
    </source>
</evidence>
<dbReference type="PANTHER" id="PTHR35851">
    <property type="entry name" value="CELL DIVISION PROTEIN FTSQ"/>
    <property type="match status" value="1"/>
</dbReference>
<keyword evidence="7" id="KW-0131">Cell cycle</keyword>
<dbReference type="InterPro" id="IPR034746">
    <property type="entry name" value="POTRA"/>
</dbReference>
<proteinExistence type="predicted"/>
<dbReference type="PANTHER" id="PTHR35851:SF1">
    <property type="entry name" value="CELL DIVISION PROTEIN FTSQ"/>
    <property type="match status" value="1"/>
</dbReference>
<dbReference type="OrthoDB" id="5470105at2"/>
<organism evidence="10 11">
    <name type="scientific">Desulfovibrio gilichinskyi</name>
    <dbReference type="NCBI Taxonomy" id="1519643"/>
    <lineage>
        <taxon>Bacteria</taxon>
        <taxon>Pseudomonadati</taxon>
        <taxon>Thermodesulfobacteriota</taxon>
        <taxon>Desulfovibrionia</taxon>
        <taxon>Desulfovibrionales</taxon>
        <taxon>Desulfovibrionaceae</taxon>
        <taxon>Desulfovibrio</taxon>
    </lineage>
</organism>
<comment type="subcellular location">
    <subcellularLocation>
        <location evidence="1">Membrane</location>
    </subcellularLocation>
</comment>
<dbReference type="GO" id="GO:0090529">
    <property type="term" value="P:cell septum assembly"/>
    <property type="evidence" value="ECO:0007669"/>
    <property type="project" value="InterPro"/>
</dbReference>
<evidence type="ECO:0000256" key="7">
    <source>
        <dbReference type="ARBA" id="ARBA00023306"/>
    </source>
</evidence>
<sequence>MSVARLNKSRLNLNNTDRKARPRNVNKMRKEPSRPLSEIFSSLFRKTCISSICLLMLALVGLGCLAGYRWLTVLPYFALQDITVTGNHRLSDGEILTISQVGLNKNSLAINIGDVESRLSANNWITSAAIKRKLPDKLSIQIIEKKPQFMVRQSDKLFYCDNTGELIAPVVPGKFASLPFLNIESDAMEQAKILPEFMEVLSRRELPFDPGQIAWVNIKGGNRMEIFMDRPGLTIRLGLDNWQAQLSNLNTVWNDLKNRGEFRNVARISAGKDRVWVEKRTSGQDGLQ</sequence>
<dbReference type="Pfam" id="PF08478">
    <property type="entry name" value="POTRA_1"/>
    <property type="match status" value="1"/>
</dbReference>
<protein>
    <submittedName>
        <fullName evidence="10">Cell division protein FtsQ</fullName>
    </submittedName>
</protein>
<feature type="domain" description="POTRA" evidence="9">
    <location>
        <begin position="77"/>
        <end position="145"/>
    </location>
</feature>
<dbReference type="GO" id="GO:0016020">
    <property type="term" value="C:membrane"/>
    <property type="evidence" value="ECO:0007669"/>
    <property type="project" value="UniProtKB-SubCell"/>
</dbReference>
<gene>
    <name evidence="10" type="ORF">SAMN06295933_1088</name>
</gene>
<keyword evidence="6 8" id="KW-0472">Membrane</keyword>
<keyword evidence="11" id="KW-1185">Reference proteome</keyword>
<keyword evidence="4 8" id="KW-0812">Transmembrane</keyword>
<keyword evidence="2" id="KW-1003">Cell membrane</keyword>
<dbReference type="STRING" id="1519643.SAMN06295933_1088"/>
<evidence type="ECO:0000256" key="4">
    <source>
        <dbReference type="ARBA" id="ARBA00022692"/>
    </source>
</evidence>
<evidence type="ECO:0000313" key="11">
    <source>
        <dbReference type="Proteomes" id="UP000192906"/>
    </source>
</evidence>
<dbReference type="InterPro" id="IPR026579">
    <property type="entry name" value="FtsQ"/>
</dbReference>
<evidence type="ECO:0000256" key="8">
    <source>
        <dbReference type="SAM" id="Phobius"/>
    </source>
</evidence>
<dbReference type="AlphaFoldDB" id="A0A1X7CQW4"/>
<evidence type="ECO:0000256" key="6">
    <source>
        <dbReference type="ARBA" id="ARBA00023136"/>
    </source>
</evidence>
<name>A0A1X7CQW4_9BACT</name>
<accession>A0A1X7CQW4</accession>
<feature type="transmembrane region" description="Helical" evidence="8">
    <location>
        <begin position="52"/>
        <end position="71"/>
    </location>
</feature>
<keyword evidence="5 8" id="KW-1133">Transmembrane helix</keyword>
<evidence type="ECO:0000256" key="2">
    <source>
        <dbReference type="ARBA" id="ARBA00022475"/>
    </source>
</evidence>
<dbReference type="Gene3D" id="3.10.20.310">
    <property type="entry name" value="membrane protein fhac"/>
    <property type="match status" value="1"/>
</dbReference>
<dbReference type="InterPro" id="IPR013685">
    <property type="entry name" value="POTRA_FtsQ_type"/>
</dbReference>
<dbReference type="RefSeq" id="WP_085099510.1">
    <property type="nucleotide sequence ID" value="NZ_FWZU01000002.1"/>
</dbReference>